<reference evidence="1 2" key="1">
    <citation type="journal article" date="2018" name="Front. Microbiol.">
        <title>Hydrolytic Capabilities as a Key to Environmental Success: Chitinolytic and Cellulolytic Acidobacteria From Acidic Sub-arctic Soils and Boreal Peatlands.</title>
        <authorList>
            <person name="Belova S.E."/>
            <person name="Ravin N.V."/>
            <person name="Pankratov T.A."/>
            <person name="Rakitin A.L."/>
            <person name="Ivanova A.A."/>
            <person name="Beletsky A.V."/>
            <person name="Mardanov A.V."/>
            <person name="Sinninghe Damste J.S."/>
            <person name="Dedysh S.N."/>
        </authorList>
    </citation>
    <scope>NUCLEOTIDE SEQUENCE [LARGE SCALE GENOMIC DNA]</scope>
    <source>
        <strain evidence="1 2">SBC82</strain>
    </source>
</reference>
<organism evidence="1 2">
    <name type="scientific">Acidisarcina polymorpha</name>
    <dbReference type="NCBI Taxonomy" id="2211140"/>
    <lineage>
        <taxon>Bacteria</taxon>
        <taxon>Pseudomonadati</taxon>
        <taxon>Acidobacteriota</taxon>
        <taxon>Terriglobia</taxon>
        <taxon>Terriglobales</taxon>
        <taxon>Acidobacteriaceae</taxon>
        <taxon>Acidisarcina</taxon>
    </lineage>
</organism>
<name>A0A2Z5GAR3_9BACT</name>
<protein>
    <submittedName>
        <fullName evidence="1">Uncharacterized protein</fullName>
    </submittedName>
</protein>
<evidence type="ECO:0000313" key="1">
    <source>
        <dbReference type="EMBL" id="AXC15804.1"/>
    </source>
</evidence>
<proteinExistence type="predicted"/>
<gene>
    <name evidence="1" type="ORF">ACPOL_6592</name>
</gene>
<accession>A0A2Z5GAR3</accession>
<evidence type="ECO:0000313" key="2">
    <source>
        <dbReference type="Proteomes" id="UP000253606"/>
    </source>
</evidence>
<dbReference type="Proteomes" id="UP000253606">
    <property type="component" value="Chromosome"/>
</dbReference>
<sequence>MLASLADAVSRLTLPMLWKEAIRRVDLFVPRLSALRFHCHNGLRASVLFIAGLFLLSSVIHDLRAQDSNRVNVSAPPEMQTPTAQSVGTTTNLKEAAQVLLTEFDRVHKQKKDRITQDDLTPLAESSEPSARNAARFFAVSPMDRSLCGGDQGLTKAGLASCLSVASNPGLEQALLNVHDVPGRAIDLGRTAIYSVLLCDPGVPAAVRGQVVARLSDSEMLRIVGRPNAQGNAKDVADETAAFLYLARLSWLGTAEAEAISSYKVTFTMLRGAQDHSASFWDGHQVRLSEKMLTGGTGVVSDVTLRKHIGIFAHESGHAIFALSGLSKTVNADIERHHLTPGMGSIINEAVAGIMQNRAHVAVDGYGVDKDSDANLVLAHDVEKNIVNDQTFYAKYYHVNTAVARGQMSDIREVLAQSVVPYFQLNFGLWGDPQLALTLPAPHKH</sequence>
<dbReference type="KEGG" id="abas:ACPOL_6592"/>
<dbReference type="EMBL" id="CP030840">
    <property type="protein sequence ID" value="AXC15804.1"/>
    <property type="molecule type" value="Genomic_DNA"/>
</dbReference>
<dbReference type="AlphaFoldDB" id="A0A2Z5GAR3"/>
<keyword evidence="2" id="KW-1185">Reference proteome</keyword>